<evidence type="ECO:0000313" key="2">
    <source>
        <dbReference type="EMBL" id="MET3604524.1"/>
    </source>
</evidence>
<keyword evidence="1" id="KW-0472">Membrane</keyword>
<dbReference type="PROSITE" id="PS51257">
    <property type="entry name" value="PROKAR_LIPOPROTEIN"/>
    <property type="match status" value="1"/>
</dbReference>
<keyword evidence="1" id="KW-0812">Transmembrane</keyword>
<evidence type="ECO:0000313" key="3">
    <source>
        <dbReference type="EMBL" id="QEN01601.1"/>
    </source>
</evidence>
<accession>A0A5C1Q241</accession>
<sequence length="73" mass="7922">MLKILFHGLAILHLGPGIAFALLAFGCEPGQAWLGRHCEIDGLRAFAELTLAGWLACLLLWGAGWALLRRRPG</sequence>
<reference evidence="3 4" key="1">
    <citation type="submission" date="2019-02" db="EMBL/GenBank/DDBJ databases">
        <title>Complete Genome Sequence and Methylome Analysis of Sphaerotilus natans subsp. sulfidivorans D-507.</title>
        <authorList>
            <person name="Fomenkov A."/>
            <person name="Gridneva E."/>
            <person name="Smolyakov D."/>
            <person name="Dubinina G."/>
            <person name="Vincze T."/>
            <person name="Grabovich M."/>
            <person name="Roberts R.J."/>
        </authorList>
    </citation>
    <scope>NUCLEOTIDE SEQUENCE [LARGE SCALE GENOMIC DNA]</scope>
    <source>
        <strain evidence="3 4">D-507</strain>
    </source>
</reference>
<dbReference type="RefSeq" id="WP_149504279.1">
    <property type="nucleotide sequence ID" value="NZ_CP035708.1"/>
</dbReference>
<evidence type="ECO:0000313" key="4">
    <source>
        <dbReference type="Proteomes" id="UP000323522"/>
    </source>
</evidence>
<dbReference type="EMBL" id="JBEPLS010000008">
    <property type="protein sequence ID" value="MET3604524.1"/>
    <property type="molecule type" value="Genomic_DNA"/>
</dbReference>
<keyword evidence="5" id="KW-1185">Reference proteome</keyword>
<evidence type="ECO:0000313" key="5">
    <source>
        <dbReference type="Proteomes" id="UP001549111"/>
    </source>
</evidence>
<keyword evidence="1" id="KW-1133">Transmembrane helix</keyword>
<dbReference type="AlphaFoldDB" id="A0A5C1Q241"/>
<feature type="transmembrane region" description="Helical" evidence="1">
    <location>
        <begin position="45"/>
        <end position="68"/>
    </location>
</feature>
<protein>
    <submittedName>
        <fullName evidence="3">Uncharacterized protein</fullName>
    </submittedName>
</protein>
<organism evidence="3 4">
    <name type="scientific">Sphaerotilus sulfidivorans</name>
    <dbReference type="NCBI Taxonomy" id="639200"/>
    <lineage>
        <taxon>Bacteria</taxon>
        <taxon>Pseudomonadati</taxon>
        <taxon>Pseudomonadota</taxon>
        <taxon>Betaproteobacteria</taxon>
        <taxon>Burkholderiales</taxon>
        <taxon>Sphaerotilaceae</taxon>
        <taxon>Sphaerotilus</taxon>
    </lineage>
</organism>
<dbReference type="Proteomes" id="UP000323522">
    <property type="component" value="Chromosome"/>
</dbReference>
<name>A0A5C1Q241_9BURK</name>
<reference evidence="2 5" key="2">
    <citation type="submission" date="2024-06" db="EMBL/GenBank/DDBJ databases">
        <title>Genomic Encyclopedia of Type Strains, Phase IV (KMG-IV): sequencing the most valuable type-strain genomes for metagenomic binning, comparative biology and taxonomic classification.</title>
        <authorList>
            <person name="Goeker M."/>
        </authorList>
    </citation>
    <scope>NUCLEOTIDE SEQUENCE [LARGE SCALE GENOMIC DNA]</scope>
    <source>
        <strain evidence="2 5">D-501</strain>
    </source>
</reference>
<proteinExistence type="predicted"/>
<dbReference type="EMBL" id="CP035708">
    <property type="protein sequence ID" value="QEN01601.1"/>
    <property type="molecule type" value="Genomic_DNA"/>
</dbReference>
<gene>
    <name evidence="2" type="ORF">ABIC99_002340</name>
    <name evidence="3" type="ORF">EWH46_12950</name>
</gene>
<evidence type="ECO:0000256" key="1">
    <source>
        <dbReference type="SAM" id="Phobius"/>
    </source>
</evidence>
<dbReference type="OrthoDB" id="9157487at2"/>
<dbReference type="Proteomes" id="UP001549111">
    <property type="component" value="Unassembled WGS sequence"/>
</dbReference>
<dbReference type="KEGG" id="snn:EWH46_12950"/>